<protein>
    <submittedName>
        <fullName evidence="2">Uncharacterized protein</fullName>
    </submittedName>
</protein>
<reference evidence="3" key="1">
    <citation type="journal article" date="2019" name="Int. J. Syst. Evol. Microbiol.">
        <title>The Global Catalogue of Microorganisms (GCM) 10K type strain sequencing project: providing services to taxonomists for standard genome sequencing and annotation.</title>
        <authorList>
            <consortium name="The Broad Institute Genomics Platform"/>
            <consortium name="The Broad Institute Genome Sequencing Center for Infectious Disease"/>
            <person name="Wu L."/>
            <person name="Ma J."/>
        </authorList>
    </citation>
    <scope>NUCLEOTIDE SEQUENCE [LARGE SCALE GENOMIC DNA]</scope>
    <source>
        <strain evidence="3">CCUG 63830</strain>
    </source>
</reference>
<evidence type="ECO:0000256" key="1">
    <source>
        <dbReference type="SAM" id="Phobius"/>
    </source>
</evidence>
<dbReference type="RefSeq" id="WP_224612127.1">
    <property type="nucleotide sequence ID" value="NZ_JAIQXV010000023.1"/>
</dbReference>
<proteinExistence type="predicted"/>
<comment type="caution">
    <text evidence="2">The sequence shown here is derived from an EMBL/GenBank/DDBJ whole genome shotgun (WGS) entry which is preliminary data.</text>
</comment>
<keyword evidence="1" id="KW-0472">Membrane</keyword>
<keyword evidence="1" id="KW-0812">Transmembrane</keyword>
<evidence type="ECO:0000313" key="3">
    <source>
        <dbReference type="Proteomes" id="UP001596317"/>
    </source>
</evidence>
<feature type="transmembrane region" description="Helical" evidence="1">
    <location>
        <begin position="51"/>
        <end position="70"/>
    </location>
</feature>
<keyword evidence="1" id="KW-1133">Transmembrane helix</keyword>
<evidence type="ECO:0000313" key="2">
    <source>
        <dbReference type="EMBL" id="MFC6662486.1"/>
    </source>
</evidence>
<name>A0ABW1ZP33_9DEIO</name>
<gene>
    <name evidence="2" type="ORF">ACFP90_20750</name>
</gene>
<feature type="transmembrane region" description="Helical" evidence="1">
    <location>
        <begin position="20"/>
        <end position="39"/>
    </location>
</feature>
<sequence>MTPGQTDVTPPERAARLTTLLLLFLWLITALWTSAGPLMTPDPAPWLSAGLRRLLPVAVTLSSLMVALTVPRAMILTSQLRWRVLFWLSLAVASLHLSALTVRALQWMTGHG</sequence>
<dbReference type="EMBL" id="JBHSWB010000002">
    <property type="protein sequence ID" value="MFC6662486.1"/>
    <property type="molecule type" value="Genomic_DNA"/>
</dbReference>
<keyword evidence="3" id="KW-1185">Reference proteome</keyword>
<dbReference type="Proteomes" id="UP001596317">
    <property type="component" value="Unassembled WGS sequence"/>
</dbReference>
<accession>A0ABW1ZP33</accession>
<feature type="transmembrane region" description="Helical" evidence="1">
    <location>
        <begin position="82"/>
        <end position="105"/>
    </location>
</feature>
<organism evidence="2 3">
    <name type="scientific">Deinococcus multiflagellatus</name>
    <dbReference type="NCBI Taxonomy" id="1656887"/>
    <lineage>
        <taxon>Bacteria</taxon>
        <taxon>Thermotogati</taxon>
        <taxon>Deinococcota</taxon>
        <taxon>Deinococci</taxon>
        <taxon>Deinococcales</taxon>
        <taxon>Deinococcaceae</taxon>
        <taxon>Deinococcus</taxon>
    </lineage>
</organism>